<evidence type="ECO:0000313" key="3">
    <source>
        <dbReference type="Proteomes" id="UP000308652"/>
    </source>
</evidence>
<dbReference type="Proteomes" id="UP000308652">
    <property type="component" value="Unassembled WGS sequence"/>
</dbReference>
<feature type="region of interest" description="Disordered" evidence="1">
    <location>
        <begin position="89"/>
        <end position="117"/>
    </location>
</feature>
<protein>
    <submittedName>
        <fullName evidence="2">Uncharacterized protein</fullName>
    </submittedName>
</protein>
<dbReference type="AlphaFoldDB" id="A0A5C3LQ36"/>
<sequence length="156" mass="17552">MSVSSIFNLTSIAFRIFVGAGYVELSSPASGSVQAHHANDAVPWYHMARPIFIRCGSDEYSNCHGSARTTSSPFLISIYTESRITSLTTTQNNGNNTPIPWNRKRERVGENRHGSRHLDNKAYTPLKMSKRVYYDYGLLIKYGSFKFVGTTVYNDI</sequence>
<keyword evidence="3" id="KW-1185">Reference proteome</keyword>
<feature type="compositionally biased region" description="Basic and acidic residues" evidence="1">
    <location>
        <begin position="107"/>
        <end position="117"/>
    </location>
</feature>
<feature type="compositionally biased region" description="Polar residues" evidence="1">
    <location>
        <begin position="89"/>
        <end position="99"/>
    </location>
</feature>
<name>A0A5C3LQ36_9AGAR</name>
<evidence type="ECO:0000256" key="1">
    <source>
        <dbReference type="SAM" id="MobiDB-lite"/>
    </source>
</evidence>
<gene>
    <name evidence="2" type="ORF">BDQ12DRAFT_669477</name>
</gene>
<proteinExistence type="predicted"/>
<evidence type="ECO:0000313" key="2">
    <source>
        <dbReference type="EMBL" id="TFK34413.1"/>
    </source>
</evidence>
<reference evidence="2 3" key="1">
    <citation type="journal article" date="2019" name="Nat. Ecol. Evol.">
        <title>Megaphylogeny resolves global patterns of mushroom evolution.</title>
        <authorList>
            <person name="Varga T."/>
            <person name="Krizsan K."/>
            <person name="Foldi C."/>
            <person name="Dima B."/>
            <person name="Sanchez-Garcia M."/>
            <person name="Sanchez-Ramirez S."/>
            <person name="Szollosi G.J."/>
            <person name="Szarkandi J.G."/>
            <person name="Papp V."/>
            <person name="Albert L."/>
            <person name="Andreopoulos W."/>
            <person name="Angelini C."/>
            <person name="Antonin V."/>
            <person name="Barry K.W."/>
            <person name="Bougher N.L."/>
            <person name="Buchanan P."/>
            <person name="Buyck B."/>
            <person name="Bense V."/>
            <person name="Catcheside P."/>
            <person name="Chovatia M."/>
            <person name="Cooper J."/>
            <person name="Damon W."/>
            <person name="Desjardin D."/>
            <person name="Finy P."/>
            <person name="Geml J."/>
            <person name="Haridas S."/>
            <person name="Hughes K."/>
            <person name="Justo A."/>
            <person name="Karasinski D."/>
            <person name="Kautmanova I."/>
            <person name="Kiss B."/>
            <person name="Kocsube S."/>
            <person name="Kotiranta H."/>
            <person name="LaButti K.M."/>
            <person name="Lechner B.E."/>
            <person name="Liimatainen K."/>
            <person name="Lipzen A."/>
            <person name="Lukacs Z."/>
            <person name="Mihaltcheva S."/>
            <person name="Morgado L.N."/>
            <person name="Niskanen T."/>
            <person name="Noordeloos M.E."/>
            <person name="Ohm R.A."/>
            <person name="Ortiz-Santana B."/>
            <person name="Ovrebo C."/>
            <person name="Racz N."/>
            <person name="Riley R."/>
            <person name="Savchenko A."/>
            <person name="Shiryaev A."/>
            <person name="Soop K."/>
            <person name="Spirin V."/>
            <person name="Szebenyi C."/>
            <person name="Tomsovsky M."/>
            <person name="Tulloss R.E."/>
            <person name="Uehling J."/>
            <person name="Grigoriev I.V."/>
            <person name="Vagvolgyi C."/>
            <person name="Papp T."/>
            <person name="Martin F.M."/>
            <person name="Miettinen O."/>
            <person name="Hibbett D.S."/>
            <person name="Nagy L.G."/>
        </authorList>
    </citation>
    <scope>NUCLEOTIDE SEQUENCE [LARGE SCALE GENOMIC DNA]</scope>
    <source>
        <strain evidence="2 3">CBS 166.37</strain>
    </source>
</reference>
<accession>A0A5C3LQ36</accession>
<organism evidence="2 3">
    <name type="scientific">Crucibulum laeve</name>
    <dbReference type="NCBI Taxonomy" id="68775"/>
    <lineage>
        <taxon>Eukaryota</taxon>
        <taxon>Fungi</taxon>
        <taxon>Dikarya</taxon>
        <taxon>Basidiomycota</taxon>
        <taxon>Agaricomycotina</taxon>
        <taxon>Agaricomycetes</taxon>
        <taxon>Agaricomycetidae</taxon>
        <taxon>Agaricales</taxon>
        <taxon>Agaricineae</taxon>
        <taxon>Nidulariaceae</taxon>
        <taxon>Crucibulum</taxon>
    </lineage>
</organism>
<dbReference type="EMBL" id="ML213632">
    <property type="protein sequence ID" value="TFK34413.1"/>
    <property type="molecule type" value="Genomic_DNA"/>
</dbReference>